<evidence type="ECO:0000313" key="4">
    <source>
        <dbReference type="Proteomes" id="UP001358417"/>
    </source>
</evidence>
<dbReference type="Proteomes" id="UP001358417">
    <property type="component" value="Unassembled WGS sequence"/>
</dbReference>
<proteinExistence type="predicted"/>
<keyword evidence="2" id="KW-0808">Transferase</keyword>
<evidence type="ECO:0008006" key="5">
    <source>
        <dbReference type="Google" id="ProtNLM"/>
    </source>
</evidence>
<dbReference type="EMBL" id="JAVRRD010000040">
    <property type="protein sequence ID" value="KAK5045106.1"/>
    <property type="molecule type" value="Genomic_DNA"/>
</dbReference>
<dbReference type="Gene3D" id="2.115.10.20">
    <property type="entry name" value="Glycosyl hydrolase domain, family 43"/>
    <property type="match status" value="1"/>
</dbReference>
<dbReference type="RefSeq" id="XP_064700745.1">
    <property type="nucleotide sequence ID" value="XM_064853791.1"/>
</dbReference>
<dbReference type="Pfam" id="PF04041">
    <property type="entry name" value="Glyco_hydro_130"/>
    <property type="match status" value="1"/>
</dbReference>
<protein>
    <recommendedName>
        <fullName evidence="5">Arabinanase/levansucrase/invertase</fullName>
    </recommendedName>
</protein>
<dbReference type="PANTHER" id="PTHR34106:SF5">
    <property type="entry name" value="GLYCOSIDASE"/>
    <property type="match status" value="1"/>
</dbReference>
<dbReference type="InterPro" id="IPR023296">
    <property type="entry name" value="Glyco_hydro_beta-prop_sf"/>
</dbReference>
<accession>A0AAV9MUH4</accession>
<evidence type="ECO:0000313" key="3">
    <source>
        <dbReference type="EMBL" id="KAK5045106.1"/>
    </source>
</evidence>
<organism evidence="3 4">
    <name type="scientific">Exophiala bonariae</name>
    <dbReference type="NCBI Taxonomy" id="1690606"/>
    <lineage>
        <taxon>Eukaryota</taxon>
        <taxon>Fungi</taxon>
        <taxon>Dikarya</taxon>
        <taxon>Ascomycota</taxon>
        <taxon>Pezizomycotina</taxon>
        <taxon>Eurotiomycetes</taxon>
        <taxon>Chaetothyriomycetidae</taxon>
        <taxon>Chaetothyriales</taxon>
        <taxon>Herpotrichiellaceae</taxon>
        <taxon>Exophiala</taxon>
    </lineage>
</organism>
<sequence length="360" mass="39807">MLAAAQSSPPSVASALPFQISEQTLEGDANYTAPIFPILPFNKYASNPILVPNPSSNFESAYLYNPTAIVLNETVFLLYRAQNSSKTSSIGLAWSTNGVDFTRLNRPIVNATESWEEIGGTEDPRLVRVNGTFYLTYTAFNNVTAQLCMATSTDLLNWIKQPPLFPGFQDVAYSDIDVPSPRLNHTKSGAIVKEPTPDGLYHMYFGDSFFYHATSPDLHNWTALPAEEYFAGPVNPWENRLIEPGPAPIKTRDGKWLLVYNGMTTGRVGYSQNQYSVGQMLIDPSGSFRPELNVSQGTYQPALRDGPVARLERPILVPEAGNEQEGQVNQVVFAEGLVQFKGKWYLYFGKNTSLLSPTKA</sequence>
<dbReference type="PANTHER" id="PTHR34106">
    <property type="entry name" value="GLYCOSIDASE"/>
    <property type="match status" value="1"/>
</dbReference>
<dbReference type="CDD" id="cd18610">
    <property type="entry name" value="GH130_BT3780-like"/>
    <property type="match status" value="1"/>
</dbReference>
<dbReference type="GeneID" id="89978412"/>
<name>A0AAV9MUH4_9EURO</name>
<evidence type="ECO:0000256" key="2">
    <source>
        <dbReference type="ARBA" id="ARBA00022679"/>
    </source>
</evidence>
<reference evidence="3 4" key="1">
    <citation type="submission" date="2023-08" db="EMBL/GenBank/DDBJ databases">
        <title>Black Yeasts Isolated from many extreme environments.</title>
        <authorList>
            <person name="Coleine C."/>
            <person name="Stajich J.E."/>
            <person name="Selbmann L."/>
        </authorList>
    </citation>
    <scope>NUCLEOTIDE SEQUENCE [LARGE SCALE GENOMIC DNA]</scope>
    <source>
        <strain evidence="3 4">CCFEE 5792</strain>
    </source>
</reference>
<keyword evidence="1" id="KW-0328">Glycosyltransferase</keyword>
<keyword evidence="4" id="KW-1185">Reference proteome</keyword>
<dbReference type="AlphaFoldDB" id="A0AAV9MUH4"/>
<comment type="caution">
    <text evidence="3">The sequence shown here is derived from an EMBL/GenBank/DDBJ whole genome shotgun (WGS) entry which is preliminary data.</text>
</comment>
<evidence type="ECO:0000256" key="1">
    <source>
        <dbReference type="ARBA" id="ARBA00022676"/>
    </source>
</evidence>
<gene>
    <name evidence="3" type="ORF">LTR84_010254</name>
</gene>
<dbReference type="InterPro" id="IPR007184">
    <property type="entry name" value="Mannoside_phosphorylase"/>
</dbReference>
<dbReference type="GO" id="GO:0016757">
    <property type="term" value="F:glycosyltransferase activity"/>
    <property type="evidence" value="ECO:0007669"/>
    <property type="project" value="UniProtKB-KW"/>
</dbReference>
<dbReference type="SUPFAM" id="SSF75005">
    <property type="entry name" value="Arabinanase/levansucrase/invertase"/>
    <property type="match status" value="1"/>
</dbReference>